<evidence type="ECO:0008006" key="4">
    <source>
        <dbReference type="Google" id="ProtNLM"/>
    </source>
</evidence>
<name>A0ABY1SJ87_9FLAO</name>
<gene>
    <name evidence="2" type="ORF">SAMN04488009_2667</name>
</gene>
<dbReference type="EMBL" id="FZNV01000003">
    <property type="protein sequence ID" value="SNR58857.1"/>
    <property type="molecule type" value="Genomic_DNA"/>
</dbReference>
<comment type="caution">
    <text evidence="2">The sequence shown here is derived from an EMBL/GenBank/DDBJ whole genome shotgun (WGS) entry which is preliminary data.</text>
</comment>
<evidence type="ECO:0000256" key="1">
    <source>
        <dbReference type="SAM" id="SignalP"/>
    </source>
</evidence>
<reference evidence="2 3" key="1">
    <citation type="submission" date="2017-06" db="EMBL/GenBank/DDBJ databases">
        <authorList>
            <person name="Varghese N."/>
            <person name="Submissions S."/>
        </authorList>
    </citation>
    <scope>NUCLEOTIDE SEQUENCE [LARGE SCALE GENOMIC DNA]</scope>
    <source>
        <strain evidence="2 3">DSM 19840</strain>
    </source>
</reference>
<keyword evidence="1" id="KW-0732">Signal</keyword>
<feature type="signal peptide" evidence="1">
    <location>
        <begin position="1"/>
        <end position="20"/>
    </location>
</feature>
<organism evidence="2 3">
    <name type="scientific">Maribacter sedimenticola</name>
    <dbReference type="NCBI Taxonomy" id="228956"/>
    <lineage>
        <taxon>Bacteria</taxon>
        <taxon>Pseudomonadati</taxon>
        <taxon>Bacteroidota</taxon>
        <taxon>Flavobacteriia</taxon>
        <taxon>Flavobacteriales</taxon>
        <taxon>Flavobacteriaceae</taxon>
        <taxon>Maribacter</taxon>
    </lineage>
</organism>
<protein>
    <recommendedName>
        <fullName evidence="4">Lipoprotein</fullName>
    </recommendedName>
</protein>
<evidence type="ECO:0000313" key="2">
    <source>
        <dbReference type="EMBL" id="SNR58857.1"/>
    </source>
</evidence>
<accession>A0ABY1SJ87</accession>
<dbReference type="Proteomes" id="UP000198337">
    <property type="component" value="Unassembled WGS sequence"/>
</dbReference>
<dbReference type="PROSITE" id="PS51257">
    <property type="entry name" value="PROKAR_LIPOPROTEIN"/>
    <property type="match status" value="1"/>
</dbReference>
<dbReference type="RefSeq" id="WP_089261085.1">
    <property type="nucleotide sequence ID" value="NZ_FZNV01000003.1"/>
</dbReference>
<keyword evidence="3" id="KW-1185">Reference proteome</keyword>
<evidence type="ECO:0000313" key="3">
    <source>
        <dbReference type="Proteomes" id="UP000198337"/>
    </source>
</evidence>
<feature type="chain" id="PRO_5046092458" description="Lipoprotein" evidence="1">
    <location>
        <begin position="21"/>
        <end position="142"/>
    </location>
</feature>
<sequence>MVYKFLSFAFFIFIASCSNTDDTVKEDCSENTVCTQNFVTIGVTVKDASGVNVPLDRFKVVDTKTDEDITLVQNQEEFEDYAKDGYYPIFNDAYRLDYQNQTTTIAFIGYNADKEIVNEEFTVGADCCHVLLISGNTDIIID</sequence>
<proteinExistence type="predicted"/>